<dbReference type="AlphaFoldDB" id="A0A0E9QIS8"/>
<protein>
    <submittedName>
        <fullName evidence="1">Uncharacterized protein</fullName>
    </submittedName>
</protein>
<sequence>MDKIAFIIILLLLYLLVKTFTSYPGR</sequence>
<name>A0A0E9QIS8_ANGAN</name>
<accession>A0A0E9QIS8</accession>
<reference evidence="1" key="1">
    <citation type="submission" date="2014-11" db="EMBL/GenBank/DDBJ databases">
        <authorList>
            <person name="Amaro Gonzalez C."/>
        </authorList>
    </citation>
    <scope>NUCLEOTIDE SEQUENCE</scope>
</reference>
<dbReference type="EMBL" id="GBXM01091801">
    <property type="protein sequence ID" value="JAH16776.1"/>
    <property type="molecule type" value="Transcribed_RNA"/>
</dbReference>
<reference evidence="1" key="2">
    <citation type="journal article" date="2015" name="Fish Shellfish Immunol.">
        <title>Early steps in the European eel (Anguilla anguilla)-Vibrio vulnificus interaction in the gills: Role of the RtxA13 toxin.</title>
        <authorList>
            <person name="Callol A."/>
            <person name="Pajuelo D."/>
            <person name="Ebbesson L."/>
            <person name="Teles M."/>
            <person name="MacKenzie S."/>
            <person name="Amaro C."/>
        </authorList>
    </citation>
    <scope>NUCLEOTIDE SEQUENCE</scope>
</reference>
<evidence type="ECO:0000313" key="1">
    <source>
        <dbReference type="EMBL" id="JAH16776.1"/>
    </source>
</evidence>
<organism evidence="1">
    <name type="scientific">Anguilla anguilla</name>
    <name type="common">European freshwater eel</name>
    <name type="synonym">Muraena anguilla</name>
    <dbReference type="NCBI Taxonomy" id="7936"/>
    <lineage>
        <taxon>Eukaryota</taxon>
        <taxon>Metazoa</taxon>
        <taxon>Chordata</taxon>
        <taxon>Craniata</taxon>
        <taxon>Vertebrata</taxon>
        <taxon>Euteleostomi</taxon>
        <taxon>Actinopterygii</taxon>
        <taxon>Neopterygii</taxon>
        <taxon>Teleostei</taxon>
        <taxon>Anguilliformes</taxon>
        <taxon>Anguillidae</taxon>
        <taxon>Anguilla</taxon>
    </lineage>
</organism>
<proteinExistence type="predicted"/>